<sequence length="30" mass="3243">MRPAGSLPHARPSRACGGAHSTKNRRYGHL</sequence>
<name>A0A8S5Q9X4_9CAUD</name>
<reference evidence="2" key="1">
    <citation type="journal article" date="2021" name="Proc. Natl. Acad. Sci. U.S.A.">
        <title>A Catalog of Tens of Thousands of Viruses from Human Metagenomes Reveals Hidden Associations with Chronic Diseases.</title>
        <authorList>
            <person name="Tisza M.J."/>
            <person name="Buck C.B."/>
        </authorList>
    </citation>
    <scope>NUCLEOTIDE SEQUENCE</scope>
    <source>
        <strain evidence="2">Ctoic9</strain>
    </source>
</reference>
<feature type="region of interest" description="Disordered" evidence="1">
    <location>
        <begin position="1"/>
        <end position="30"/>
    </location>
</feature>
<accession>A0A8S5Q9X4</accession>
<evidence type="ECO:0000256" key="1">
    <source>
        <dbReference type="SAM" id="MobiDB-lite"/>
    </source>
</evidence>
<protein>
    <submittedName>
        <fullName evidence="2">Uncharacterized protein</fullName>
    </submittedName>
</protein>
<proteinExistence type="predicted"/>
<dbReference type="EMBL" id="BK015608">
    <property type="protein sequence ID" value="DAE15611.1"/>
    <property type="molecule type" value="Genomic_DNA"/>
</dbReference>
<organism evidence="2">
    <name type="scientific">Siphoviridae sp. ctoic9</name>
    <dbReference type="NCBI Taxonomy" id="2825671"/>
    <lineage>
        <taxon>Viruses</taxon>
        <taxon>Duplodnaviria</taxon>
        <taxon>Heunggongvirae</taxon>
        <taxon>Uroviricota</taxon>
        <taxon>Caudoviricetes</taxon>
    </lineage>
</organism>
<evidence type="ECO:0000313" key="2">
    <source>
        <dbReference type="EMBL" id="DAE15611.1"/>
    </source>
</evidence>